<feature type="active site" description="Charge relay system" evidence="5">
    <location>
        <position position="202"/>
    </location>
</feature>
<dbReference type="InterPro" id="IPR010259">
    <property type="entry name" value="S8pro/Inhibitor_I9"/>
</dbReference>
<dbReference type="Proteomes" id="UP000184609">
    <property type="component" value="Unassembled WGS sequence"/>
</dbReference>
<evidence type="ECO:0000256" key="1">
    <source>
        <dbReference type="ARBA" id="ARBA00011073"/>
    </source>
</evidence>
<keyword evidence="3 5" id="KW-0378">Hydrolase</keyword>
<feature type="domain" description="Peptidase S8/S53" evidence="7">
    <location>
        <begin position="162"/>
        <end position="381"/>
    </location>
</feature>
<dbReference type="InterPro" id="IPR022398">
    <property type="entry name" value="Peptidase_S8_His-AS"/>
</dbReference>
<feature type="chain" id="PRO_5012229874" evidence="6">
    <location>
        <begin position="20"/>
        <end position="407"/>
    </location>
</feature>
<dbReference type="STRING" id="1073327.SAMN04488108_0899"/>
<dbReference type="PANTHER" id="PTHR43806">
    <property type="entry name" value="PEPTIDASE S8"/>
    <property type="match status" value="1"/>
</dbReference>
<dbReference type="PRINTS" id="PR00723">
    <property type="entry name" value="SUBTILISIN"/>
</dbReference>
<feature type="signal peptide" evidence="6">
    <location>
        <begin position="1"/>
        <end position="19"/>
    </location>
</feature>
<dbReference type="InterPro" id="IPR015500">
    <property type="entry name" value="Peptidase_S8_subtilisin-rel"/>
</dbReference>
<dbReference type="PROSITE" id="PS00137">
    <property type="entry name" value="SUBTILASE_HIS"/>
    <property type="match status" value="1"/>
</dbReference>
<accession>A0A1M7Z6V4</accession>
<evidence type="ECO:0000256" key="4">
    <source>
        <dbReference type="ARBA" id="ARBA00022825"/>
    </source>
</evidence>
<gene>
    <name evidence="9" type="ORF">SAMN04488108_0899</name>
</gene>
<organism evidence="9 10">
    <name type="scientific">Algoriphagus zhangzhouensis</name>
    <dbReference type="NCBI Taxonomy" id="1073327"/>
    <lineage>
        <taxon>Bacteria</taxon>
        <taxon>Pseudomonadati</taxon>
        <taxon>Bacteroidota</taxon>
        <taxon>Cytophagia</taxon>
        <taxon>Cytophagales</taxon>
        <taxon>Cyclobacteriaceae</taxon>
        <taxon>Algoriphagus</taxon>
    </lineage>
</organism>
<dbReference type="EMBL" id="FRXN01000001">
    <property type="protein sequence ID" value="SHO60595.1"/>
    <property type="molecule type" value="Genomic_DNA"/>
</dbReference>
<sequence length="407" mass="43115">MKKMLLVLGLIMVSTLIFAQNKNYVVVFKDSFEAPIRKNQIRNPNRGQQANSNASSRNQKIAKLDQFLRQRNIPQGQAKKFVDGAVGFVASLNSNEVSNLRNDPNVQVVVEDFRMQSRPRMQGSRPRMQGENFGDWLYDPAIKASCAIPLMGGSSTGLSRSSIWIIDSGVEATHSDLNVSTNPNFSASFISGESPLEDFAGHGTHCAGLAAGMGQGNPGVTGMSPGAEIIPIKVLDGNGFGNWSNLVLALDHVEKFGVAGDVVMMSLGASEIMDCENSEPFLRDIIMDLGDKGVFVVMSAGNEANLANSNLPGCINGPNVVTVASVDFSCGEIGGFSAFSNFGIPPIDWVAPGNALVSTFPRNSYNVMSGTSMAGALVAGLIHSKGGLPNRGVSVDFGGVTYFVAGR</sequence>
<dbReference type="PANTHER" id="PTHR43806:SF11">
    <property type="entry name" value="CEREVISIN-RELATED"/>
    <property type="match status" value="1"/>
</dbReference>
<evidence type="ECO:0000259" key="7">
    <source>
        <dbReference type="Pfam" id="PF00082"/>
    </source>
</evidence>
<evidence type="ECO:0000313" key="9">
    <source>
        <dbReference type="EMBL" id="SHO60595.1"/>
    </source>
</evidence>
<keyword evidence="10" id="KW-1185">Reference proteome</keyword>
<dbReference type="PROSITE" id="PS51892">
    <property type="entry name" value="SUBTILASE"/>
    <property type="match status" value="1"/>
</dbReference>
<dbReference type="InterPro" id="IPR036852">
    <property type="entry name" value="Peptidase_S8/S53_dom_sf"/>
</dbReference>
<feature type="active site" description="Charge relay system" evidence="5">
    <location>
        <position position="372"/>
    </location>
</feature>
<protein>
    <submittedName>
        <fullName evidence="9">Peptidase inhibitor I9</fullName>
    </submittedName>
</protein>
<feature type="active site" description="Charge relay system" evidence="5">
    <location>
        <position position="167"/>
    </location>
</feature>
<dbReference type="InterPro" id="IPR037045">
    <property type="entry name" value="S8pro/Inhibitor_I9_sf"/>
</dbReference>
<dbReference type="Pfam" id="PF00082">
    <property type="entry name" value="Peptidase_S8"/>
    <property type="match status" value="1"/>
</dbReference>
<dbReference type="InterPro" id="IPR000209">
    <property type="entry name" value="Peptidase_S8/S53_dom"/>
</dbReference>
<dbReference type="SUPFAM" id="SSF54897">
    <property type="entry name" value="Protease propeptides/inhibitors"/>
    <property type="match status" value="1"/>
</dbReference>
<name>A0A1M7Z6V4_9BACT</name>
<reference evidence="10" key="1">
    <citation type="submission" date="2016-12" db="EMBL/GenBank/DDBJ databases">
        <authorList>
            <person name="Varghese N."/>
            <person name="Submissions S."/>
        </authorList>
    </citation>
    <scope>NUCLEOTIDE SEQUENCE [LARGE SCALE GENOMIC DNA]</scope>
    <source>
        <strain evidence="10">DSM 25035</strain>
    </source>
</reference>
<dbReference type="AlphaFoldDB" id="A0A1M7Z6V4"/>
<keyword evidence="4 5" id="KW-0720">Serine protease</keyword>
<evidence type="ECO:0000256" key="6">
    <source>
        <dbReference type="SAM" id="SignalP"/>
    </source>
</evidence>
<dbReference type="GO" id="GO:0004252">
    <property type="term" value="F:serine-type endopeptidase activity"/>
    <property type="evidence" value="ECO:0007669"/>
    <property type="project" value="UniProtKB-UniRule"/>
</dbReference>
<comment type="similarity">
    <text evidence="1 5">Belongs to the peptidase S8 family.</text>
</comment>
<dbReference type="GO" id="GO:0006508">
    <property type="term" value="P:proteolysis"/>
    <property type="evidence" value="ECO:0007669"/>
    <property type="project" value="UniProtKB-KW"/>
</dbReference>
<proteinExistence type="inferred from homology"/>
<evidence type="ECO:0000259" key="8">
    <source>
        <dbReference type="Pfam" id="PF05922"/>
    </source>
</evidence>
<keyword evidence="6" id="KW-0732">Signal</keyword>
<feature type="domain" description="Inhibitor I9" evidence="8">
    <location>
        <begin position="23"/>
        <end position="116"/>
    </location>
</feature>
<evidence type="ECO:0000256" key="2">
    <source>
        <dbReference type="ARBA" id="ARBA00022670"/>
    </source>
</evidence>
<dbReference type="Gene3D" id="3.30.70.80">
    <property type="entry name" value="Peptidase S8 propeptide/proteinase inhibitor I9"/>
    <property type="match status" value="1"/>
</dbReference>
<dbReference type="Pfam" id="PF05922">
    <property type="entry name" value="Inhibitor_I9"/>
    <property type="match status" value="1"/>
</dbReference>
<dbReference type="Gene3D" id="3.40.50.200">
    <property type="entry name" value="Peptidase S8/S53 domain"/>
    <property type="match status" value="1"/>
</dbReference>
<evidence type="ECO:0000256" key="3">
    <source>
        <dbReference type="ARBA" id="ARBA00022801"/>
    </source>
</evidence>
<dbReference type="SUPFAM" id="SSF52743">
    <property type="entry name" value="Subtilisin-like"/>
    <property type="match status" value="1"/>
</dbReference>
<evidence type="ECO:0000256" key="5">
    <source>
        <dbReference type="PROSITE-ProRule" id="PRU01240"/>
    </source>
</evidence>
<keyword evidence="2 5" id="KW-0645">Protease</keyword>
<evidence type="ECO:0000313" key="10">
    <source>
        <dbReference type="Proteomes" id="UP000184609"/>
    </source>
</evidence>
<dbReference type="InterPro" id="IPR050131">
    <property type="entry name" value="Peptidase_S8_subtilisin-like"/>
</dbReference>